<evidence type="ECO:0000313" key="4">
    <source>
        <dbReference type="Proteomes" id="UP000291591"/>
    </source>
</evidence>
<dbReference type="Pfam" id="PF00211">
    <property type="entry name" value="Guanylate_cyc"/>
    <property type="match status" value="1"/>
</dbReference>
<keyword evidence="4" id="KW-1185">Reference proteome</keyword>
<dbReference type="GO" id="GO:0006171">
    <property type="term" value="P:cAMP biosynthetic process"/>
    <property type="evidence" value="ECO:0007669"/>
    <property type="project" value="TreeGrafter"/>
</dbReference>
<dbReference type="Proteomes" id="UP000291591">
    <property type="component" value="Unassembled WGS sequence"/>
</dbReference>
<dbReference type="SUPFAM" id="SSF55073">
    <property type="entry name" value="Nucleotide cyclase"/>
    <property type="match status" value="1"/>
</dbReference>
<dbReference type="InterPro" id="IPR050697">
    <property type="entry name" value="Adenylyl/Guanylyl_Cyclase_3/4"/>
</dbReference>
<comment type="caution">
    <text evidence="3">The sequence shown here is derived from an EMBL/GenBank/DDBJ whole genome shotgun (WGS) entry which is preliminary data.</text>
</comment>
<dbReference type="SMART" id="SM00044">
    <property type="entry name" value="CYCc"/>
    <property type="match status" value="1"/>
</dbReference>
<organism evidence="3 4">
    <name type="scientific">Pseudonocardia sediminis</name>
    <dbReference type="NCBI Taxonomy" id="1397368"/>
    <lineage>
        <taxon>Bacteria</taxon>
        <taxon>Bacillati</taxon>
        <taxon>Actinomycetota</taxon>
        <taxon>Actinomycetes</taxon>
        <taxon>Pseudonocardiales</taxon>
        <taxon>Pseudonocardiaceae</taxon>
        <taxon>Pseudonocardia</taxon>
    </lineage>
</organism>
<accession>A0A4Q7UWM5</accession>
<sequence>MPGDVPPEAGAGIDLASVNWSDLDESVLDEYILGAPREFTRDEVIAAAELDPEEAHRLWRSLGFPDSGPDERVYTRLDVEAAKTVAAMSSQWLPDAGVREAVARAVAQSMSRLAEWQVGMLAQIVAAHVDELHPRGAARLAAEVLPELEQMQSYVWRRHLAATASRFIAGVQQSDPDTIAADTWPLSVGFADMVGFTRTTRRRSMDELGEMIERFAVVTTEVIANGRGRIIKTVGDEVLFVTEHPADAAAIALGLRDRVRSEPSLPQLRIGLAHGMVLTRYGDVYGEVVNLAARLTSQARPDTVLVDREVADVLSDDPRYELRRLPSQNTRGYAHLKAWALRAAREG</sequence>
<comment type="similarity">
    <text evidence="1">Belongs to the adenylyl cyclase class-3 family.</text>
</comment>
<dbReference type="EMBL" id="SHKL01000001">
    <property type="protein sequence ID" value="RZT86256.1"/>
    <property type="molecule type" value="Genomic_DNA"/>
</dbReference>
<dbReference type="PANTHER" id="PTHR43081">
    <property type="entry name" value="ADENYLATE CYCLASE, TERMINAL-DIFFERENTIATION SPECIFIC-RELATED"/>
    <property type="match status" value="1"/>
</dbReference>
<name>A0A4Q7UWM5_PSEST</name>
<dbReference type="InterPro" id="IPR029787">
    <property type="entry name" value="Nucleotide_cyclase"/>
</dbReference>
<dbReference type="GO" id="GO:0004016">
    <property type="term" value="F:adenylate cyclase activity"/>
    <property type="evidence" value="ECO:0007669"/>
    <property type="project" value="UniProtKB-ARBA"/>
</dbReference>
<proteinExistence type="inferred from homology"/>
<reference evidence="3 4" key="1">
    <citation type="submission" date="2019-02" db="EMBL/GenBank/DDBJ databases">
        <title>Sequencing the genomes of 1000 actinobacteria strains.</title>
        <authorList>
            <person name="Klenk H.-P."/>
        </authorList>
    </citation>
    <scope>NUCLEOTIDE SEQUENCE [LARGE SCALE GENOMIC DNA]</scope>
    <source>
        <strain evidence="3 4">DSM 45779</strain>
    </source>
</reference>
<dbReference type="Gene3D" id="3.30.70.1230">
    <property type="entry name" value="Nucleotide cyclase"/>
    <property type="match status" value="1"/>
</dbReference>
<dbReference type="InterPro" id="IPR001054">
    <property type="entry name" value="A/G_cyclase"/>
</dbReference>
<gene>
    <name evidence="3" type="ORF">EV383_3147</name>
</gene>
<dbReference type="PANTHER" id="PTHR43081:SF19">
    <property type="entry name" value="PH-SENSITIVE ADENYLATE CYCLASE RV1264"/>
    <property type="match status" value="1"/>
</dbReference>
<dbReference type="OrthoDB" id="310836at2"/>
<evidence type="ECO:0000313" key="3">
    <source>
        <dbReference type="EMBL" id="RZT86256.1"/>
    </source>
</evidence>
<dbReference type="CDD" id="cd07302">
    <property type="entry name" value="CHD"/>
    <property type="match status" value="1"/>
</dbReference>
<feature type="domain" description="Guanylate cyclase" evidence="2">
    <location>
        <begin position="187"/>
        <end position="296"/>
    </location>
</feature>
<protein>
    <submittedName>
        <fullName evidence="3">Adenylate cyclase</fullName>
    </submittedName>
</protein>
<dbReference type="PROSITE" id="PS50125">
    <property type="entry name" value="GUANYLATE_CYCLASE_2"/>
    <property type="match status" value="1"/>
</dbReference>
<dbReference type="AlphaFoldDB" id="A0A4Q7UWM5"/>
<dbReference type="GO" id="GO:0035556">
    <property type="term" value="P:intracellular signal transduction"/>
    <property type="evidence" value="ECO:0007669"/>
    <property type="project" value="InterPro"/>
</dbReference>
<evidence type="ECO:0000259" key="2">
    <source>
        <dbReference type="PROSITE" id="PS50125"/>
    </source>
</evidence>
<evidence type="ECO:0000256" key="1">
    <source>
        <dbReference type="ARBA" id="ARBA00005381"/>
    </source>
</evidence>